<keyword evidence="1" id="KW-0472">Membrane</keyword>
<keyword evidence="1" id="KW-1133">Transmembrane helix</keyword>
<sequence length="25" mass="2966">MLWAIVIAGTYVAGIYLIRLVWWQE</sequence>
<protein>
    <submittedName>
        <fullName evidence="2">Uncharacterized protein</fullName>
    </submittedName>
</protein>
<evidence type="ECO:0000313" key="3">
    <source>
        <dbReference type="Proteomes" id="UP000001660"/>
    </source>
</evidence>
<dbReference type="EMBL" id="FP929003">
    <property type="protein sequence ID" value="CBK43723.1"/>
    <property type="molecule type" value="Genomic_DNA"/>
</dbReference>
<dbReference type="Proteomes" id="UP000001660">
    <property type="component" value="Chromosome"/>
</dbReference>
<dbReference type="HOGENOM" id="CLU_3418832_0_0_0"/>
<reference evidence="2 3" key="1">
    <citation type="journal article" date="2010" name="Proc. Natl. Acad. Sci. U.S.A.">
        <title>A Nitrospira metagenome illuminates the physiology and evolution of globally important nitrite-oxidizing bacteria.</title>
        <authorList>
            <person name="Lucker S."/>
            <person name="Wagner M."/>
            <person name="Maixner F."/>
            <person name="Pelletier E."/>
            <person name="Koch H."/>
            <person name="Vacherie B."/>
            <person name="Rattei T."/>
            <person name="Sinninghe Damste J."/>
            <person name="Spieck E."/>
            <person name="Le Paslier D."/>
            <person name="Daims H."/>
        </authorList>
    </citation>
    <scope>NUCLEOTIDE SEQUENCE [LARGE SCALE GENOMIC DNA]</scope>
</reference>
<feature type="transmembrane region" description="Helical" evidence="1">
    <location>
        <begin position="6"/>
        <end position="23"/>
    </location>
</feature>
<accession>D8P891</accession>
<dbReference type="AlphaFoldDB" id="D8P891"/>
<dbReference type="STRING" id="330214.NIDE4054"/>
<evidence type="ECO:0000313" key="2">
    <source>
        <dbReference type="EMBL" id="CBK43723.1"/>
    </source>
</evidence>
<keyword evidence="3" id="KW-1185">Reference proteome</keyword>
<dbReference type="KEGG" id="nde:NIDE4054"/>
<gene>
    <name evidence="2" type="ORF">NIDE4054</name>
</gene>
<evidence type="ECO:0000256" key="1">
    <source>
        <dbReference type="SAM" id="Phobius"/>
    </source>
</evidence>
<name>D8P891_9BACT</name>
<keyword evidence="1" id="KW-0812">Transmembrane</keyword>
<proteinExistence type="predicted"/>
<organism evidence="2 3">
    <name type="scientific">Nitrospira defluvii</name>
    <dbReference type="NCBI Taxonomy" id="330214"/>
    <lineage>
        <taxon>Bacteria</taxon>
        <taxon>Pseudomonadati</taxon>
        <taxon>Nitrospirota</taxon>
        <taxon>Nitrospiria</taxon>
        <taxon>Nitrospirales</taxon>
        <taxon>Nitrospiraceae</taxon>
        <taxon>Nitrospira</taxon>
    </lineage>
</organism>